<proteinExistence type="predicted"/>
<comment type="caution">
    <text evidence="2">The sequence shown here is derived from an EMBL/GenBank/DDBJ whole genome shotgun (WGS) entry which is preliminary data.</text>
</comment>
<gene>
    <name evidence="2" type="ORF">B8W66_06015</name>
</gene>
<dbReference type="STRING" id="1430326.B8W66_06015"/>
<evidence type="ECO:0000313" key="2">
    <source>
        <dbReference type="EMBL" id="OSC42079.1"/>
    </source>
</evidence>
<dbReference type="EMBL" id="NCXP01000004">
    <property type="protein sequence ID" value="OSC42079.1"/>
    <property type="molecule type" value="Genomic_DNA"/>
</dbReference>
<reference evidence="2 3" key="1">
    <citation type="submission" date="2017-04" db="EMBL/GenBank/DDBJ databases">
        <title>The new phylogeny of genus Mycobacterium.</title>
        <authorList>
            <person name="Tortoli E."/>
            <person name="Trovato A."/>
            <person name="Cirillo D.M."/>
        </authorList>
    </citation>
    <scope>NUCLEOTIDE SEQUENCE [LARGE SCALE GENOMIC DNA]</scope>
    <source>
        <strain evidence="2 3">TBL 1200985</strain>
    </source>
</reference>
<evidence type="ECO:0000256" key="1">
    <source>
        <dbReference type="SAM" id="MobiDB-lite"/>
    </source>
</evidence>
<evidence type="ECO:0000313" key="3">
    <source>
        <dbReference type="Proteomes" id="UP000193247"/>
    </source>
</evidence>
<organism evidence="2 3">
    <name type="scientific">Mycobacterium decipiens</name>
    <dbReference type="NCBI Taxonomy" id="1430326"/>
    <lineage>
        <taxon>Bacteria</taxon>
        <taxon>Bacillati</taxon>
        <taxon>Actinomycetota</taxon>
        <taxon>Actinomycetes</taxon>
        <taxon>Mycobacteriales</taxon>
        <taxon>Mycobacteriaceae</taxon>
        <taxon>Mycobacterium</taxon>
    </lineage>
</organism>
<name>A0A1X2LZF2_9MYCO</name>
<dbReference type="Proteomes" id="UP000193247">
    <property type="component" value="Unassembled WGS sequence"/>
</dbReference>
<keyword evidence="3" id="KW-1185">Reference proteome</keyword>
<accession>A0A1X2LZF2</accession>
<protein>
    <submittedName>
        <fullName evidence="2">Uncharacterized protein</fullName>
    </submittedName>
</protein>
<feature type="region of interest" description="Disordered" evidence="1">
    <location>
        <begin position="64"/>
        <end position="84"/>
    </location>
</feature>
<dbReference type="AlphaFoldDB" id="A0A1X2LZF2"/>
<sequence>MRHDFLDDYPDAMEPPQACAVDFTVSPRARRRRMTASTAASARLSQISRCRAAAHTAHMIARTAASGPQHNDGMVVLAPPRRCG</sequence>